<evidence type="ECO:0000313" key="2">
    <source>
        <dbReference type="Proteomes" id="UP001497516"/>
    </source>
</evidence>
<keyword evidence="2" id="KW-1185">Reference proteome</keyword>
<sequence>MVGITSREDQLKIATRKLKITTRSWKLRARTSHGGSLEETESFPSCITANSYLVRKKDHGRNSQIATAKSARYLPFSSVLDDWVLRSRPRD</sequence>
<accession>A0AAV2CV72</accession>
<reference evidence="1 2" key="1">
    <citation type="submission" date="2024-04" db="EMBL/GenBank/DDBJ databases">
        <authorList>
            <person name="Fracassetti M."/>
        </authorList>
    </citation>
    <scope>NUCLEOTIDE SEQUENCE [LARGE SCALE GENOMIC DNA]</scope>
</reference>
<dbReference type="AlphaFoldDB" id="A0AAV2CV72"/>
<organism evidence="1 2">
    <name type="scientific">Linum trigynum</name>
    <dbReference type="NCBI Taxonomy" id="586398"/>
    <lineage>
        <taxon>Eukaryota</taxon>
        <taxon>Viridiplantae</taxon>
        <taxon>Streptophyta</taxon>
        <taxon>Embryophyta</taxon>
        <taxon>Tracheophyta</taxon>
        <taxon>Spermatophyta</taxon>
        <taxon>Magnoliopsida</taxon>
        <taxon>eudicotyledons</taxon>
        <taxon>Gunneridae</taxon>
        <taxon>Pentapetalae</taxon>
        <taxon>rosids</taxon>
        <taxon>fabids</taxon>
        <taxon>Malpighiales</taxon>
        <taxon>Linaceae</taxon>
        <taxon>Linum</taxon>
    </lineage>
</organism>
<gene>
    <name evidence="1" type="ORF">LTRI10_LOCUS7649</name>
</gene>
<protein>
    <submittedName>
        <fullName evidence="1">Uncharacterized protein</fullName>
    </submittedName>
</protein>
<dbReference type="Proteomes" id="UP001497516">
    <property type="component" value="Chromosome 10"/>
</dbReference>
<dbReference type="EMBL" id="OZ034814">
    <property type="protein sequence ID" value="CAL1360199.1"/>
    <property type="molecule type" value="Genomic_DNA"/>
</dbReference>
<proteinExistence type="predicted"/>
<evidence type="ECO:0000313" key="1">
    <source>
        <dbReference type="EMBL" id="CAL1360199.1"/>
    </source>
</evidence>
<name>A0AAV2CV72_9ROSI</name>